<dbReference type="OrthoDB" id="10017054at2759"/>
<dbReference type="Pfam" id="PF12130">
    <property type="entry name" value="bMERB_dom"/>
    <property type="match status" value="1"/>
</dbReference>
<keyword evidence="11" id="KW-0440">LIM domain</keyword>
<feature type="compositionally biased region" description="Polar residues" evidence="17">
    <location>
        <begin position="508"/>
        <end position="519"/>
    </location>
</feature>
<dbReference type="GeneTree" id="ENSGT00940000160222"/>
<evidence type="ECO:0000256" key="8">
    <source>
        <dbReference type="ARBA" id="ARBA00022723"/>
    </source>
</evidence>
<dbReference type="SMART" id="SM01203">
    <property type="entry name" value="DUF3585"/>
    <property type="match status" value="1"/>
</dbReference>
<feature type="region of interest" description="Disordered" evidence="17">
    <location>
        <begin position="382"/>
        <end position="608"/>
    </location>
</feature>
<feature type="region of interest" description="Disordered" evidence="17">
    <location>
        <begin position="242"/>
        <end position="319"/>
    </location>
</feature>
<dbReference type="SMART" id="SM00033">
    <property type="entry name" value="CH"/>
    <property type="match status" value="1"/>
</dbReference>
<dbReference type="InterPro" id="IPR001715">
    <property type="entry name" value="CH_dom"/>
</dbReference>
<feature type="domain" description="Calponin-homology (CH)" evidence="18">
    <location>
        <begin position="1"/>
        <end position="107"/>
    </location>
</feature>
<dbReference type="FunFam" id="1.10.418.10:FF:000055">
    <property type="entry name" value="MICAL-like protein 2"/>
    <property type="match status" value="1"/>
</dbReference>
<dbReference type="SUPFAM" id="SSF47576">
    <property type="entry name" value="Calponin-homology domain, CH-domain"/>
    <property type="match status" value="1"/>
</dbReference>
<gene>
    <name evidence="22" type="primary">LOC102192527</name>
</gene>
<evidence type="ECO:0000256" key="6">
    <source>
        <dbReference type="ARBA" id="ARBA00022490"/>
    </source>
</evidence>
<evidence type="ECO:0000256" key="10">
    <source>
        <dbReference type="ARBA" id="ARBA00022833"/>
    </source>
</evidence>
<feature type="compositionally biased region" description="Polar residues" evidence="17">
    <location>
        <begin position="166"/>
        <end position="175"/>
    </location>
</feature>
<evidence type="ECO:0000256" key="13">
    <source>
        <dbReference type="ARBA" id="ARBA00023136"/>
    </source>
</evidence>
<protein>
    <submittedName>
        <fullName evidence="20 22">MICAL-like protein 2</fullName>
    </submittedName>
</protein>
<evidence type="ECO:0000313" key="22">
    <source>
        <dbReference type="RefSeq" id="XP_005744643.1"/>
    </source>
</evidence>
<evidence type="ECO:0000256" key="17">
    <source>
        <dbReference type="SAM" id="MobiDB-lite"/>
    </source>
</evidence>
<reference evidence="20" key="1">
    <citation type="submission" date="2023-09" db="UniProtKB">
        <authorList>
            <consortium name="Ensembl"/>
        </authorList>
    </citation>
    <scope>IDENTIFICATION</scope>
</reference>
<feature type="compositionally biased region" description="Low complexity" evidence="17">
    <location>
        <begin position="413"/>
        <end position="435"/>
    </location>
</feature>
<evidence type="ECO:0000256" key="9">
    <source>
        <dbReference type="ARBA" id="ARBA00022753"/>
    </source>
</evidence>
<dbReference type="AlphaFoldDB" id="A0A3B4FIE0"/>
<feature type="region of interest" description="Disordered" evidence="17">
    <location>
        <begin position="116"/>
        <end position="179"/>
    </location>
</feature>
<dbReference type="CDD" id="cd21253">
    <property type="entry name" value="CH_MICALL2"/>
    <property type="match status" value="1"/>
</dbReference>
<dbReference type="RefSeq" id="XP_005744643.1">
    <property type="nucleotide sequence ID" value="XM_005744586.2"/>
</dbReference>
<feature type="compositionally biased region" description="Basic and acidic residues" evidence="17">
    <location>
        <begin position="594"/>
        <end position="608"/>
    </location>
</feature>
<feature type="compositionally biased region" description="Basic and acidic residues" evidence="17">
    <location>
        <begin position="520"/>
        <end position="540"/>
    </location>
</feature>
<dbReference type="Ensembl" id="ENSPNYT00000010595.1">
    <property type="protein sequence ID" value="ENSPNYP00000010340.1"/>
    <property type="gene ID" value="ENSPNYG00000007858.1"/>
</dbReference>
<dbReference type="GO" id="GO:0036269">
    <property type="term" value="P:swimming behavior"/>
    <property type="evidence" value="ECO:0007669"/>
    <property type="project" value="Ensembl"/>
</dbReference>
<evidence type="ECO:0000256" key="12">
    <source>
        <dbReference type="ARBA" id="ARBA00023054"/>
    </source>
</evidence>
<dbReference type="GO" id="GO:0055037">
    <property type="term" value="C:recycling endosome"/>
    <property type="evidence" value="ECO:0007669"/>
    <property type="project" value="UniProtKB-SubCell"/>
</dbReference>
<dbReference type="Proteomes" id="UP000695023">
    <property type="component" value="Unplaced"/>
</dbReference>
<feature type="compositionally biased region" description="Polar residues" evidence="17">
    <location>
        <begin position="248"/>
        <end position="264"/>
    </location>
</feature>
<keyword evidence="7" id="KW-0597">Phosphoprotein</keyword>
<comment type="subcellular location">
    <subcellularLocation>
        <location evidence="2">Cell membrane</location>
        <topology evidence="2">Peripheral membrane protein</topology>
    </subcellularLocation>
    <subcellularLocation>
        <location evidence="4">Cell projection</location>
    </subcellularLocation>
    <subcellularLocation>
        <location evidence="3">Cytoplasm</location>
        <location evidence="3">Cytoskeleton</location>
    </subcellularLocation>
    <subcellularLocation>
        <location evidence="1">Recycling endosome</location>
    </subcellularLocation>
</comment>
<evidence type="ECO:0000259" key="18">
    <source>
        <dbReference type="PROSITE" id="PS50021"/>
    </source>
</evidence>
<evidence type="ECO:0000256" key="14">
    <source>
        <dbReference type="ARBA" id="ARBA00023212"/>
    </source>
</evidence>
<dbReference type="SUPFAM" id="SSF57716">
    <property type="entry name" value="Glucocorticoid receptor-like (DNA-binding domain)"/>
    <property type="match status" value="1"/>
</dbReference>
<dbReference type="Pfam" id="PF00307">
    <property type="entry name" value="CH"/>
    <property type="match status" value="1"/>
</dbReference>
<keyword evidence="10" id="KW-0862">Zinc</keyword>
<dbReference type="GO" id="GO:0046872">
    <property type="term" value="F:metal ion binding"/>
    <property type="evidence" value="ECO:0007669"/>
    <property type="project" value="UniProtKB-KW"/>
</dbReference>
<proteinExistence type="predicted"/>
<dbReference type="InterPro" id="IPR036872">
    <property type="entry name" value="CH_dom_sf"/>
</dbReference>
<name>A0A3B4FIE0_9CICH</name>
<dbReference type="PROSITE" id="PS50021">
    <property type="entry name" value="CH"/>
    <property type="match status" value="1"/>
</dbReference>
<feature type="compositionally biased region" description="Basic and acidic residues" evidence="17">
    <location>
        <begin position="445"/>
        <end position="463"/>
    </location>
</feature>
<reference evidence="22" key="2">
    <citation type="submission" date="2025-04" db="UniProtKB">
        <authorList>
            <consortium name="RefSeq"/>
        </authorList>
    </citation>
    <scope>IDENTIFICATION</scope>
</reference>
<keyword evidence="6" id="KW-0963">Cytoplasm</keyword>
<evidence type="ECO:0000313" key="20">
    <source>
        <dbReference type="Ensembl" id="ENSPNYP00000010340.1"/>
    </source>
</evidence>
<sequence length="784" mass="86273">MAAVKALQQWCRIQCEGYRDVSITNMTTSFRDGLAFCALIHKHRPDLIKFDSLKKDDVYENNKLAFSVAEEQLGIPALLDAEDMVALRIPDRLSILTYVSQYYNYFHGRSPIGGMAGIKRPADGPSDEPSGKKNQAVTSKVFPSSKPARENSPPPSSNITKPLPSPNQNKTSTQEVVVGKSQAGTLSSTCASCHKHVHLVQRHLVDGKLYHRNCAKLLSSANTSTPLQDLTPNSYVSKFTPLKDSSKHSTPAPTYTSSSLSPSRVSEKPTTPKSTSASPAPWAASSNSSARPTASRDTTTTVTPSINTRPAETPRPSATAAKTLQSKLKFFQEDNTAKVEEKKTSTFNVDINKGQSVGGKAQQATAGKAVTVVINVGGTGKKEVNESLDKGGNTAKTTGTGWKVKQEDESNKSKASAAAFISKKLSEENNNNNKKQSWATTVLNKTEKSQPKVETPKKEKEGVGGKVKLKVNPSILSDLQFEDTTNSSESPGSQSGLKAKTADRAPSKTGSTLPNTSAVKETETPADWRSKLKPVSKETKPAGPSTKPGSNEAPKTSEISARPSSQFPSLSISVTPPRSKGLQEGLKGQTKNGTKSETKKMKPDYIPKEDITKELEEIEQNLNELEKRGVDLEVKLRKCEEEGDDDTLTDELMVEWFGLIRNKQLAMRRESELVYIGRTQELEEEQPTVEQELRRLMEKPEHLKTSWDRKKEQELMKKLVAIVNDRNAIVDGLDEDRLREEEEDEQLNKMMLDFNIKKEKEKPKKEKSKSPMSKLFGWGNKKEA</sequence>
<feature type="coiled-coil region" evidence="16">
    <location>
        <begin position="608"/>
        <end position="642"/>
    </location>
</feature>
<dbReference type="PANTHER" id="PTHR23167:SF87">
    <property type="entry name" value="MICAL-LIKE PROTEIN 2"/>
    <property type="match status" value="1"/>
</dbReference>
<organism evidence="20">
    <name type="scientific">Pundamilia nyererei</name>
    <dbReference type="NCBI Taxonomy" id="303518"/>
    <lineage>
        <taxon>Eukaryota</taxon>
        <taxon>Metazoa</taxon>
        <taxon>Chordata</taxon>
        <taxon>Craniata</taxon>
        <taxon>Vertebrata</taxon>
        <taxon>Euteleostomi</taxon>
        <taxon>Actinopterygii</taxon>
        <taxon>Neopterygii</taxon>
        <taxon>Teleostei</taxon>
        <taxon>Neoteleostei</taxon>
        <taxon>Acanthomorphata</taxon>
        <taxon>Ovalentaria</taxon>
        <taxon>Cichlomorphae</taxon>
        <taxon>Cichliformes</taxon>
        <taxon>Cichlidae</taxon>
        <taxon>African cichlids</taxon>
        <taxon>Pseudocrenilabrinae</taxon>
        <taxon>Haplochromini</taxon>
        <taxon>Pundamilia</taxon>
    </lineage>
</organism>
<evidence type="ECO:0000313" key="21">
    <source>
        <dbReference type="Proteomes" id="UP000695023"/>
    </source>
</evidence>
<keyword evidence="14" id="KW-0206">Cytoskeleton</keyword>
<dbReference type="STRING" id="303518.ENSPNYP00000010340"/>
<keyword evidence="15" id="KW-0966">Cell projection</keyword>
<evidence type="ECO:0000256" key="5">
    <source>
        <dbReference type="ARBA" id="ARBA00022475"/>
    </source>
</evidence>
<dbReference type="GO" id="GO:0005856">
    <property type="term" value="C:cytoskeleton"/>
    <property type="evidence" value="ECO:0007669"/>
    <property type="project" value="UniProtKB-SubCell"/>
</dbReference>
<dbReference type="InterPro" id="IPR050540">
    <property type="entry name" value="F-actin_Monoox_Mical"/>
</dbReference>
<dbReference type="GO" id="GO:0042995">
    <property type="term" value="C:cell projection"/>
    <property type="evidence" value="ECO:0007669"/>
    <property type="project" value="UniProtKB-SubCell"/>
</dbReference>
<accession>A0A3B4FIE0</accession>
<dbReference type="Gene3D" id="1.10.418.10">
    <property type="entry name" value="Calponin-like domain"/>
    <property type="match status" value="1"/>
</dbReference>
<feature type="region of interest" description="Disordered" evidence="17">
    <location>
        <begin position="749"/>
        <end position="784"/>
    </location>
</feature>
<feature type="compositionally biased region" description="Polar residues" evidence="17">
    <location>
        <begin position="474"/>
        <end position="496"/>
    </location>
</feature>
<feature type="compositionally biased region" description="Polar residues" evidence="17">
    <location>
        <begin position="295"/>
        <end position="310"/>
    </location>
</feature>
<feature type="compositionally biased region" description="Polar residues" evidence="17">
    <location>
        <begin position="132"/>
        <end position="142"/>
    </location>
</feature>
<dbReference type="CTD" id="556298"/>
<dbReference type="PANTHER" id="PTHR23167">
    <property type="entry name" value="CALPONIN HOMOLOGY DOMAIN-CONTAINING PROTEIN DDB_G0272472-RELATED"/>
    <property type="match status" value="1"/>
</dbReference>
<evidence type="ECO:0000259" key="19">
    <source>
        <dbReference type="PROSITE" id="PS51848"/>
    </source>
</evidence>
<dbReference type="InterPro" id="IPR022735">
    <property type="entry name" value="bMERB_dom"/>
</dbReference>
<keyword evidence="9" id="KW-0967">Endosome</keyword>
<feature type="compositionally biased region" description="Low complexity" evidence="17">
    <location>
        <begin position="269"/>
        <end position="292"/>
    </location>
</feature>
<evidence type="ECO:0000256" key="16">
    <source>
        <dbReference type="SAM" id="Coils"/>
    </source>
</evidence>
<evidence type="ECO:0000256" key="11">
    <source>
        <dbReference type="ARBA" id="ARBA00023038"/>
    </source>
</evidence>
<dbReference type="GO" id="GO:0005886">
    <property type="term" value="C:plasma membrane"/>
    <property type="evidence" value="ECO:0007669"/>
    <property type="project" value="UniProtKB-SubCell"/>
</dbReference>
<keyword evidence="13" id="KW-0472">Membrane</keyword>
<feature type="compositionally biased region" description="Basic and acidic residues" evidence="17">
    <location>
        <begin position="755"/>
        <end position="764"/>
    </location>
</feature>
<evidence type="ECO:0000256" key="4">
    <source>
        <dbReference type="ARBA" id="ARBA00004316"/>
    </source>
</evidence>
<evidence type="ECO:0000256" key="2">
    <source>
        <dbReference type="ARBA" id="ARBA00004202"/>
    </source>
</evidence>
<feature type="compositionally biased region" description="Polar residues" evidence="17">
    <location>
        <begin position="547"/>
        <end position="576"/>
    </location>
</feature>
<keyword evidence="5" id="KW-1003">Cell membrane</keyword>
<feature type="domain" description="BMERB" evidence="19">
    <location>
        <begin position="593"/>
        <end position="749"/>
    </location>
</feature>
<dbReference type="PROSITE" id="PS51848">
    <property type="entry name" value="BMERB"/>
    <property type="match status" value="1"/>
</dbReference>
<keyword evidence="12 16" id="KW-0175">Coiled coil</keyword>
<evidence type="ECO:0000256" key="15">
    <source>
        <dbReference type="ARBA" id="ARBA00023273"/>
    </source>
</evidence>
<evidence type="ECO:0000256" key="3">
    <source>
        <dbReference type="ARBA" id="ARBA00004245"/>
    </source>
</evidence>
<evidence type="ECO:0000256" key="1">
    <source>
        <dbReference type="ARBA" id="ARBA00004172"/>
    </source>
</evidence>
<keyword evidence="21" id="KW-1185">Reference proteome</keyword>
<keyword evidence="8" id="KW-0479">Metal-binding</keyword>
<feature type="compositionally biased region" description="Low complexity" evidence="17">
    <location>
        <begin position="390"/>
        <end position="403"/>
    </location>
</feature>
<evidence type="ECO:0000256" key="7">
    <source>
        <dbReference type="ARBA" id="ARBA00022553"/>
    </source>
</evidence>